<dbReference type="Proteomes" id="UP000308037">
    <property type="component" value="Unassembled WGS sequence"/>
</dbReference>
<proteinExistence type="predicted"/>
<keyword evidence="2" id="KW-1185">Reference proteome</keyword>
<accession>A0A4U5JAK9</accession>
<dbReference type="RefSeq" id="WP_137275737.1">
    <property type="nucleotide sequence ID" value="NZ_QKNX01000002.1"/>
</dbReference>
<gene>
    <name evidence="1" type="ORF">DM868_04840</name>
</gene>
<sequence length="69" mass="7877">MTDSDLPFDVEQLARLVEGHKNTTSRTKQRFIERNIVDVALGNPVSELNEDEYDSTSVEARRDVLERIG</sequence>
<dbReference type="OrthoDB" id="350178at2157"/>
<comment type="caution">
    <text evidence="1">The sequence shown here is derived from an EMBL/GenBank/DDBJ whole genome shotgun (WGS) entry which is preliminary data.</text>
</comment>
<evidence type="ECO:0000313" key="1">
    <source>
        <dbReference type="EMBL" id="TKR25834.1"/>
    </source>
</evidence>
<name>A0A4U5JAK9_9EURY</name>
<evidence type="ECO:0000313" key="2">
    <source>
        <dbReference type="Proteomes" id="UP000308037"/>
    </source>
</evidence>
<protein>
    <submittedName>
        <fullName evidence="1">Uncharacterized protein</fullName>
    </submittedName>
</protein>
<dbReference type="EMBL" id="QKNX01000002">
    <property type="protein sequence ID" value="TKR25834.1"/>
    <property type="molecule type" value="Genomic_DNA"/>
</dbReference>
<reference evidence="1 2" key="1">
    <citation type="submission" date="2019-04" db="EMBL/GenBank/DDBJ databases">
        <title>Natronomonas sp. F20-122 a newhaloarchaeon isolated from a saline saltern of Isla Bacuta, Huelva, Spain.</title>
        <authorList>
            <person name="Duran-Viseras A."/>
            <person name="Sanchez-Porro C."/>
            <person name="Ventosa A."/>
        </authorList>
    </citation>
    <scope>NUCLEOTIDE SEQUENCE [LARGE SCALE GENOMIC DNA]</scope>
    <source>
        <strain evidence="1 2">F20-122</strain>
    </source>
</reference>
<organism evidence="1 2">
    <name type="scientific">Natronomonas salsuginis</name>
    <dbReference type="NCBI Taxonomy" id="2217661"/>
    <lineage>
        <taxon>Archaea</taxon>
        <taxon>Methanobacteriati</taxon>
        <taxon>Methanobacteriota</taxon>
        <taxon>Stenosarchaea group</taxon>
        <taxon>Halobacteria</taxon>
        <taxon>Halobacteriales</taxon>
        <taxon>Natronomonadaceae</taxon>
        <taxon>Natronomonas</taxon>
    </lineage>
</organism>
<dbReference type="AlphaFoldDB" id="A0A4U5JAK9"/>